<gene>
    <name evidence="10" type="primary">rplV</name>
    <name evidence="15" type="ORF">AMJ44_01865</name>
</gene>
<dbReference type="PANTHER" id="PTHR13501">
    <property type="entry name" value="CHLOROPLAST 50S RIBOSOMAL PROTEIN L22-RELATED"/>
    <property type="match status" value="1"/>
</dbReference>
<dbReference type="InterPro" id="IPR001063">
    <property type="entry name" value="Ribosomal_uL22"/>
</dbReference>
<dbReference type="CDD" id="cd00336">
    <property type="entry name" value="Ribosomal_L22"/>
    <property type="match status" value="1"/>
</dbReference>
<comment type="function">
    <text evidence="8">This protein binds specifically to 23S rRNA; its binding is stimulated by other ribosomal proteins, e.g. L4, L17, and L20. It is important during the early stages of 50S assembly. It makes multiple contacts with different domains of the 23S rRNA in the assembled 50S subunit and ribosome.</text>
</comment>
<evidence type="ECO:0000256" key="8">
    <source>
        <dbReference type="ARBA" id="ARBA00025084"/>
    </source>
</evidence>
<evidence type="ECO:0000256" key="14">
    <source>
        <dbReference type="SAM" id="MobiDB-lite"/>
    </source>
</evidence>
<dbReference type="HAMAP" id="MF_01331_B">
    <property type="entry name" value="Ribosomal_uL22_B"/>
    <property type="match status" value="1"/>
</dbReference>
<keyword evidence="4 10" id="KW-0699">rRNA-binding</keyword>
<reference evidence="15 16" key="1">
    <citation type="journal article" date="2015" name="Microbiome">
        <title>Genomic resolution of linkages in carbon, nitrogen, and sulfur cycling among widespread estuary sediment bacteria.</title>
        <authorList>
            <person name="Baker B.J."/>
            <person name="Lazar C.S."/>
            <person name="Teske A.P."/>
            <person name="Dick G.J."/>
        </authorList>
    </citation>
    <scope>NUCLEOTIDE SEQUENCE [LARGE SCALE GENOMIC DNA]</scope>
    <source>
        <strain evidence="15">DG_54_3</strain>
    </source>
</reference>
<dbReference type="Gene3D" id="3.90.470.10">
    <property type="entry name" value="Ribosomal protein L22/L17"/>
    <property type="match status" value="1"/>
</dbReference>
<dbReference type="GO" id="GO:0006412">
    <property type="term" value="P:translation"/>
    <property type="evidence" value="ECO:0007669"/>
    <property type="project" value="UniProtKB-UniRule"/>
</dbReference>
<keyword evidence="7 10" id="KW-0687">Ribonucleoprotein</keyword>
<dbReference type="Pfam" id="PF00237">
    <property type="entry name" value="Ribosomal_L22"/>
    <property type="match status" value="1"/>
</dbReference>
<sequence length="142" mass="15725">MIKVKAQAKWIKISPRKLGRVLELVRGKLAVEALRLLGFMPQKGARILEKVVKSALANAKNNYKLGEGDLLVTEAYVNKGITMRRWQPRARGRIDPVKKRTSHVTVWVSPRPTPAPSEKGPATGQAKRKGKGAGKKRPKEEG</sequence>
<evidence type="ECO:0000256" key="3">
    <source>
        <dbReference type="ARBA" id="ARBA00011838"/>
    </source>
</evidence>
<comment type="subunit">
    <text evidence="3 10 12">Part of the 50S ribosomal subunit.</text>
</comment>
<feature type="compositionally biased region" description="Basic residues" evidence="14">
    <location>
        <begin position="126"/>
        <end position="142"/>
    </location>
</feature>
<dbReference type="GO" id="GO:0019843">
    <property type="term" value="F:rRNA binding"/>
    <property type="evidence" value="ECO:0007669"/>
    <property type="project" value="UniProtKB-UniRule"/>
</dbReference>
<dbReference type="NCBIfam" id="TIGR01044">
    <property type="entry name" value="rplV_bact"/>
    <property type="match status" value="1"/>
</dbReference>
<accession>A0A0S7Y517</accession>
<keyword evidence="5 10" id="KW-0694">RNA-binding</keyword>
<dbReference type="GO" id="GO:0003735">
    <property type="term" value="F:structural constituent of ribosome"/>
    <property type="evidence" value="ECO:0007669"/>
    <property type="project" value="InterPro"/>
</dbReference>
<protein>
    <recommendedName>
        <fullName evidence="9 10">Large ribosomal subunit protein uL22</fullName>
    </recommendedName>
</protein>
<evidence type="ECO:0000256" key="13">
    <source>
        <dbReference type="RuleBase" id="RU004008"/>
    </source>
</evidence>
<evidence type="ECO:0000256" key="4">
    <source>
        <dbReference type="ARBA" id="ARBA00022730"/>
    </source>
</evidence>
<dbReference type="GO" id="GO:0022625">
    <property type="term" value="C:cytosolic large ribosomal subunit"/>
    <property type="evidence" value="ECO:0007669"/>
    <property type="project" value="TreeGrafter"/>
</dbReference>
<comment type="similarity">
    <text evidence="2 10 11">Belongs to the universal ribosomal protein uL22 family.</text>
</comment>
<evidence type="ECO:0000256" key="9">
    <source>
        <dbReference type="ARBA" id="ARBA00035207"/>
    </source>
</evidence>
<dbReference type="InterPro" id="IPR005727">
    <property type="entry name" value="Ribosomal_uL22_bac/chlpt-type"/>
</dbReference>
<dbReference type="InterPro" id="IPR036394">
    <property type="entry name" value="Ribosomal_uL22_sf"/>
</dbReference>
<evidence type="ECO:0000256" key="10">
    <source>
        <dbReference type="HAMAP-Rule" id="MF_01331"/>
    </source>
</evidence>
<dbReference type="InterPro" id="IPR018260">
    <property type="entry name" value="Ribosomal_uL22_CS"/>
</dbReference>
<evidence type="ECO:0000256" key="7">
    <source>
        <dbReference type="ARBA" id="ARBA00023274"/>
    </source>
</evidence>
<organism evidence="15 16">
    <name type="scientific">candidate division WOR-1 bacterium DG_54_3</name>
    <dbReference type="NCBI Taxonomy" id="1703775"/>
    <lineage>
        <taxon>Bacteria</taxon>
        <taxon>Bacillati</taxon>
        <taxon>Saganbacteria</taxon>
    </lineage>
</organism>
<evidence type="ECO:0000256" key="6">
    <source>
        <dbReference type="ARBA" id="ARBA00022980"/>
    </source>
</evidence>
<evidence type="ECO:0000313" key="15">
    <source>
        <dbReference type="EMBL" id="KPJ69837.1"/>
    </source>
</evidence>
<evidence type="ECO:0000256" key="2">
    <source>
        <dbReference type="ARBA" id="ARBA00009451"/>
    </source>
</evidence>
<dbReference type="PANTHER" id="PTHR13501:SF8">
    <property type="entry name" value="LARGE RIBOSOMAL SUBUNIT PROTEIN UL22M"/>
    <property type="match status" value="1"/>
</dbReference>
<dbReference type="PROSITE" id="PS00464">
    <property type="entry name" value="RIBOSOMAL_L22"/>
    <property type="match status" value="1"/>
</dbReference>
<name>A0A0S7Y517_UNCSA</name>
<evidence type="ECO:0000256" key="11">
    <source>
        <dbReference type="RuleBase" id="RU004005"/>
    </source>
</evidence>
<evidence type="ECO:0000256" key="12">
    <source>
        <dbReference type="RuleBase" id="RU004006"/>
    </source>
</evidence>
<dbReference type="EMBL" id="LIZX01000012">
    <property type="protein sequence ID" value="KPJ69837.1"/>
    <property type="molecule type" value="Genomic_DNA"/>
</dbReference>
<comment type="function">
    <text evidence="1 10">The globular domain of the protein is located near the polypeptide exit tunnel on the outside of the subunit, while an extended beta-hairpin is found that lines the wall of the exit tunnel in the center of the 70S ribosome.</text>
</comment>
<comment type="function">
    <text evidence="10 13">This protein binds specifically to 23S rRNA; its binding is stimulated by other ribosomal proteins, e.g., L4, L17, and L20. It is important during the early stages of 50S assembly. It makes multiple contacts with different domains of the 23S rRNA in the assembled 50S subunit and ribosome.</text>
</comment>
<dbReference type="Proteomes" id="UP000051861">
    <property type="component" value="Unassembled WGS sequence"/>
</dbReference>
<feature type="region of interest" description="Disordered" evidence="14">
    <location>
        <begin position="90"/>
        <end position="142"/>
    </location>
</feature>
<comment type="caution">
    <text evidence="15">The sequence shown here is derived from an EMBL/GenBank/DDBJ whole genome shotgun (WGS) entry which is preliminary data.</text>
</comment>
<proteinExistence type="inferred from homology"/>
<dbReference type="AlphaFoldDB" id="A0A0S7Y517"/>
<evidence type="ECO:0000313" key="16">
    <source>
        <dbReference type="Proteomes" id="UP000051861"/>
    </source>
</evidence>
<keyword evidence="6 10" id="KW-0689">Ribosomal protein</keyword>
<evidence type="ECO:0000256" key="5">
    <source>
        <dbReference type="ARBA" id="ARBA00022884"/>
    </source>
</evidence>
<dbReference type="SUPFAM" id="SSF54843">
    <property type="entry name" value="Ribosomal protein L22"/>
    <property type="match status" value="1"/>
</dbReference>
<dbReference type="InterPro" id="IPR047867">
    <property type="entry name" value="Ribosomal_uL22_bac/org-type"/>
</dbReference>
<evidence type="ECO:0000256" key="1">
    <source>
        <dbReference type="ARBA" id="ARBA00003478"/>
    </source>
</evidence>